<proteinExistence type="predicted"/>
<sequence length="133" mass="14300">MSTTSTPDESPMHIQPLHNPSQAAVPLGNNNGQMGLGTRALLSKRLAKEQNPKFVSPTDKMVTPVSQKLNAARKKHFDKGKPKPMSLFASNEPSSQEDDRVSDDGEAAPAQNPPATDSASDTKMVDNDDESPF</sequence>
<keyword evidence="3" id="KW-1185">Reference proteome</keyword>
<name>A0A9P6H631_9AGAM</name>
<dbReference type="Pfam" id="PF05032">
    <property type="entry name" value="Spo12"/>
    <property type="match status" value="1"/>
</dbReference>
<dbReference type="AlphaFoldDB" id="A0A9P6H631"/>
<dbReference type="Proteomes" id="UP000736335">
    <property type="component" value="Unassembled WGS sequence"/>
</dbReference>
<organism evidence="2 3">
    <name type="scientific">Thelephora terrestris</name>
    <dbReference type="NCBI Taxonomy" id="56493"/>
    <lineage>
        <taxon>Eukaryota</taxon>
        <taxon>Fungi</taxon>
        <taxon>Dikarya</taxon>
        <taxon>Basidiomycota</taxon>
        <taxon>Agaricomycotina</taxon>
        <taxon>Agaricomycetes</taxon>
        <taxon>Thelephorales</taxon>
        <taxon>Thelephoraceae</taxon>
        <taxon>Thelephora</taxon>
    </lineage>
</organism>
<evidence type="ECO:0000313" key="3">
    <source>
        <dbReference type="Proteomes" id="UP000736335"/>
    </source>
</evidence>
<reference evidence="2" key="2">
    <citation type="submission" date="2020-11" db="EMBL/GenBank/DDBJ databases">
        <authorList>
            <consortium name="DOE Joint Genome Institute"/>
            <person name="Kuo A."/>
            <person name="Miyauchi S."/>
            <person name="Kiss E."/>
            <person name="Drula E."/>
            <person name="Kohler A."/>
            <person name="Sanchez-Garcia M."/>
            <person name="Andreopoulos B."/>
            <person name="Barry K.W."/>
            <person name="Bonito G."/>
            <person name="Buee M."/>
            <person name="Carver A."/>
            <person name="Chen C."/>
            <person name="Cichocki N."/>
            <person name="Clum A."/>
            <person name="Culley D."/>
            <person name="Crous P.W."/>
            <person name="Fauchery L."/>
            <person name="Girlanda M."/>
            <person name="Hayes R."/>
            <person name="Keri Z."/>
            <person name="Labutti K."/>
            <person name="Lipzen A."/>
            <person name="Lombard V."/>
            <person name="Magnuson J."/>
            <person name="Maillard F."/>
            <person name="Morin E."/>
            <person name="Murat C."/>
            <person name="Nolan M."/>
            <person name="Ohm R."/>
            <person name="Pangilinan J."/>
            <person name="Pereira M."/>
            <person name="Perotto S."/>
            <person name="Peter M."/>
            <person name="Riley R."/>
            <person name="Sitrit Y."/>
            <person name="Stielow B."/>
            <person name="Szollosi G."/>
            <person name="Zifcakova L."/>
            <person name="Stursova M."/>
            <person name="Spatafora J.W."/>
            <person name="Tedersoo L."/>
            <person name="Vaario L.-M."/>
            <person name="Yamada A."/>
            <person name="Yan M."/>
            <person name="Wang P."/>
            <person name="Xu J."/>
            <person name="Bruns T."/>
            <person name="Baldrian P."/>
            <person name="Vilgalys R."/>
            <person name="Henrissat B."/>
            <person name="Grigoriev I.V."/>
            <person name="Hibbett D."/>
            <person name="Nagy L.G."/>
            <person name="Martin F.M."/>
        </authorList>
    </citation>
    <scope>NUCLEOTIDE SEQUENCE</scope>
    <source>
        <strain evidence="2">UH-Tt-Lm1</strain>
    </source>
</reference>
<accession>A0A9P6H631</accession>
<gene>
    <name evidence="2" type="ORF">BJ322DRAFT_1112888</name>
</gene>
<protein>
    <submittedName>
        <fullName evidence="2">Uncharacterized protein</fullName>
    </submittedName>
</protein>
<reference evidence="2" key="1">
    <citation type="journal article" date="2020" name="Nat. Commun.">
        <title>Large-scale genome sequencing of mycorrhizal fungi provides insights into the early evolution of symbiotic traits.</title>
        <authorList>
            <person name="Miyauchi S."/>
            <person name="Kiss E."/>
            <person name="Kuo A."/>
            <person name="Drula E."/>
            <person name="Kohler A."/>
            <person name="Sanchez-Garcia M."/>
            <person name="Morin E."/>
            <person name="Andreopoulos B."/>
            <person name="Barry K.W."/>
            <person name="Bonito G."/>
            <person name="Buee M."/>
            <person name="Carver A."/>
            <person name="Chen C."/>
            <person name="Cichocki N."/>
            <person name="Clum A."/>
            <person name="Culley D."/>
            <person name="Crous P.W."/>
            <person name="Fauchery L."/>
            <person name="Girlanda M."/>
            <person name="Hayes R.D."/>
            <person name="Keri Z."/>
            <person name="LaButti K."/>
            <person name="Lipzen A."/>
            <person name="Lombard V."/>
            <person name="Magnuson J."/>
            <person name="Maillard F."/>
            <person name="Murat C."/>
            <person name="Nolan M."/>
            <person name="Ohm R.A."/>
            <person name="Pangilinan J."/>
            <person name="Pereira M.F."/>
            <person name="Perotto S."/>
            <person name="Peter M."/>
            <person name="Pfister S."/>
            <person name="Riley R."/>
            <person name="Sitrit Y."/>
            <person name="Stielow J.B."/>
            <person name="Szollosi G."/>
            <person name="Zifcakova L."/>
            <person name="Stursova M."/>
            <person name="Spatafora J.W."/>
            <person name="Tedersoo L."/>
            <person name="Vaario L.M."/>
            <person name="Yamada A."/>
            <person name="Yan M."/>
            <person name="Wang P."/>
            <person name="Xu J."/>
            <person name="Bruns T."/>
            <person name="Baldrian P."/>
            <person name="Vilgalys R."/>
            <person name="Dunand C."/>
            <person name="Henrissat B."/>
            <person name="Grigoriev I.V."/>
            <person name="Hibbett D."/>
            <person name="Nagy L.G."/>
            <person name="Martin F.M."/>
        </authorList>
    </citation>
    <scope>NUCLEOTIDE SEQUENCE</scope>
    <source>
        <strain evidence="2">UH-Tt-Lm1</strain>
    </source>
</reference>
<evidence type="ECO:0000313" key="2">
    <source>
        <dbReference type="EMBL" id="KAF9780220.1"/>
    </source>
</evidence>
<dbReference type="InterPro" id="IPR007727">
    <property type="entry name" value="Spo12"/>
</dbReference>
<feature type="region of interest" description="Disordered" evidence="1">
    <location>
        <begin position="1"/>
        <end position="133"/>
    </location>
</feature>
<dbReference type="OrthoDB" id="5578329at2759"/>
<feature type="compositionally biased region" description="Polar residues" evidence="1">
    <location>
        <begin position="18"/>
        <end position="33"/>
    </location>
</feature>
<comment type="caution">
    <text evidence="2">The sequence shown here is derived from an EMBL/GenBank/DDBJ whole genome shotgun (WGS) entry which is preliminary data.</text>
</comment>
<evidence type="ECO:0000256" key="1">
    <source>
        <dbReference type="SAM" id="MobiDB-lite"/>
    </source>
</evidence>
<dbReference type="EMBL" id="WIUZ02000017">
    <property type="protein sequence ID" value="KAF9780220.1"/>
    <property type="molecule type" value="Genomic_DNA"/>
</dbReference>